<dbReference type="InterPro" id="IPR013525">
    <property type="entry name" value="ABC2_TM"/>
</dbReference>
<evidence type="ECO:0000256" key="3">
    <source>
        <dbReference type="ARBA" id="ARBA00022989"/>
    </source>
</evidence>
<comment type="caution">
    <text evidence="8">The sequence shown here is derived from an EMBL/GenBank/DDBJ whole genome shotgun (WGS) entry which is preliminary data.</text>
</comment>
<feature type="transmembrane region" description="Helical" evidence="6">
    <location>
        <begin position="36"/>
        <end position="56"/>
    </location>
</feature>
<evidence type="ECO:0000256" key="1">
    <source>
        <dbReference type="ARBA" id="ARBA00004141"/>
    </source>
</evidence>
<feature type="domain" description="ABC transmembrane type-2" evidence="7">
    <location>
        <begin position="36"/>
        <end position="269"/>
    </location>
</feature>
<dbReference type="InterPro" id="IPR000412">
    <property type="entry name" value="ABC_2_transport"/>
</dbReference>
<dbReference type="EMBL" id="BMDG01000002">
    <property type="protein sequence ID" value="GGI05401.1"/>
    <property type="molecule type" value="Genomic_DNA"/>
</dbReference>
<dbReference type="PIRSF" id="PIRSF006648">
    <property type="entry name" value="DrrB"/>
    <property type="match status" value="1"/>
</dbReference>
<proteinExistence type="inferred from homology"/>
<keyword evidence="9" id="KW-1185">Reference proteome</keyword>
<evidence type="ECO:0000256" key="5">
    <source>
        <dbReference type="ARBA" id="ARBA00023251"/>
    </source>
</evidence>
<keyword evidence="6" id="KW-1003">Cell membrane</keyword>
<dbReference type="PRINTS" id="PR00164">
    <property type="entry name" value="ABC2TRNSPORT"/>
</dbReference>
<evidence type="ECO:0000313" key="9">
    <source>
        <dbReference type="Proteomes" id="UP000632535"/>
    </source>
</evidence>
<feature type="transmembrane region" description="Helical" evidence="6">
    <location>
        <begin position="76"/>
        <end position="98"/>
    </location>
</feature>
<keyword evidence="5" id="KW-0046">Antibiotic resistance</keyword>
<dbReference type="Proteomes" id="UP000632535">
    <property type="component" value="Unassembled WGS sequence"/>
</dbReference>
<dbReference type="PANTHER" id="PTHR43229">
    <property type="entry name" value="NODULATION PROTEIN J"/>
    <property type="match status" value="1"/>
</dbReference>
<evidence type="ECO:0000313" key="8">
    <source>
        <dbReference type="EMBL" id="GGI05401.1"/>
    </source>
</evidence>
<evidence type="ECO:0000256" key="4">
    <source>
        <dbReference type="ARBA" id="ARBA00023136"/>
    </source>
</evidence>
<keyword evidence="2 6" id="KW-0812">Transmembrane</keyword>
<dbReference type="PANTHER" id="PTHR43229:SF2">
    <property type="entry name" value="NODULATION PROTEIN J"/>
    <property type="match status" value="1"/>
</dbReference>
<evidence type="ECO:0000259" key="7">
    <source>
        <dbReference type="PROSITE" id="PS51012"/>
    </source>
</evidence>
<sequence>MSTPTSTTTSMPATGTLTQTVLLTGRQARQGMRIPVFMVMNLLQPMIWLLLFGQLFRSVIEIPGFAGGADVTYLEYLTPGVVMMTAMGGAAWAGTTFVQDMDRGVMDRFLASPTSRGALLGATMAWYALLACAQALVVVGVAWVGGARFPGGWPGIAVMLVAVALLSCLFAALSGAVALLTRQQEALIGVSQLLTIPLMFLSSAVMDPSLAPDWIATAARFNPFDWAVVVAREALQGFADPGAVWLHLGLLAAAVAAMAGLATLAFRAYRRAI</sequence>
<feature type="transmembrane region" description="Helical" evidence="6">
    <location>
        <begin position="119"/>
        <end position="144"/>
    </location>
</feature>
<dbReference type="RefSeq" id="WP_188522173.1">
    <property type="nucleotide sequence ID" value="NZ_BMDG01000002.1"/>
</dbReference>
<reference evidence="9" key="1">
    <citation type="journal article" date="2019" name="Int. J. Syst. Evol. Microbiol.">
        <title>The Global Catalogue of Microorganisms (GCM) 10K type strain sequencing project: providing services to taxonomists for standard genome sequencing and annotation.</title>
        <authorList>
            <consortium name="The Broad Institute Genomics Platform"/>
            <consortium name="The Broad Institute Genome Sequencing Center for Infectious Disease"/>
            <person name="Wu L."/>
            <person name="Ma J."/>
        </authorList>
    </citation>
    <scope>NUCLEOTIDE SEQUENCE [LARGE SCALE GENOMIC DNA]</scope>
    <source>
        <strain evidence="9">CCM 8653</strain>
    </source>
</reference>
<dbReference type="InterPro" id="IPR051784">
    <property type="entry name" value="Nod_factor_ABC_transporter"/>
</dbReference>
<evidence type="ECO:0000256" key="2">
    <source>
        <dbReference type="ARBA" id="ARBA00022692"/>
    </source>
</evidence>
<accession>A0ABQ2B4M1</accession>
<evidence type="ECO:0000256" key="6">
    <source>
        <dbReference type="RuleBase" id="RU361157"/>
    </source>
</evidence>
<keyword evidence="4 6" id="KW-0472">Membrane</keyword>
<gene>
    <name evidence="8" type="ORF">GCM10007368_05970</name>
</gene>
<comment type="similarity">
    <text evidence="6">Belongs to the ABC-2 integral membrane protein family.</text>
</comment>
<feature type="transmembrane region" description="Helical" evidence="6">
    <location>
        <begin position="187"/>
        <end position="206"/>
    </location>
</feature>
<keyword evidence="3 6" id="KW-1133">Transmembrane helix</keyword>
<comment type="subcellular location">
    <subcellularLocation>
        <location evidence="6">Cell membrane</location>
        <topology evidence="6">Multi-pass membrane protein</topology>
    </subcellularLocation>
    <subcellularLocation>
        <location evidence="1">Membrane</location>
        <topology evidence="1">Multi-pass membrane protein</topology>
    </subcellularLocation>
</comment>
<feature type="transmembrane region" description="Helical" evidence="6">
    <location>
        <begin position="244"/>
        <end position="266"/>
    </location>
</feature>
<dbReference type="PROSITE" id="PS51012">
    <property type="entry name" value="ABC_TM2"/>
    <property type="match status" value="1"/>
</dbReference>
<feature type="transmembrane region" description="Helical" evidence="6">
    <location>
        <begin position="156"/>
        <end position="180"/>
    </location>
</feature>
<organism evidence="8 9">
    <name type="scientific">Isoptericola cucumis</name>
    <dbReference type="NCBI Taxonomy" id="1776856"/>
    <lineage>
        <taxon>Bacteria</taxon>
        <taxon>Bacillati</taxon>
        <taxon>Actinomycetota</taxon>
        <taxon>Actinomycetes</taxon>
        <taxon>Micrococcales</taxon>
        <taxon>Promicromonosporaceae</taxon>
        <taxon>Isoptericola</taxon>
    </lineage>
</organism>
<keyword evidence="6" id="KW-0813">Transport</keyword>
<name>A0ABQ2B4M1_9MICO</name>
<protein>
    <recommendedName>
        <fullName evidence="6">Transport permease protein</fullName>
    </recommendedName>
</protein>
<dbReference type="Pfam" id="PF01061">
    <property type="entry name" value="ABC2_membrane"/>
    <property type="match status" value="1"/>
</dbReference>
<dbReference type="InterPro" id="IPR047817">
    <property type="entry name" value="ABC2_TM_bact-type"/>
</dbReference>